<sequence>MESTKFFTKGYGKVKNPLDNQESISNSTRKTTHRRRLIISASITFVSAIVVAVMVLVLVHKSPKNSPEEEKRPSSSSISSNSVESLKTVCAVTRYPDSCFSSISSLNNPPKPDPVHFFNLSLQFSLQEVKNLSSLPKELISKSNDKRVESALLDCSNLFDNSLSQLNDSAQLMIVNPGEKVFTEMKISDLQTWISAAMTDEDTCLNGLEEMGGSTAVDEIKTRVQKSQEYMSNSLAILNNLQSLLGKFGLTMP</sequence>
<comment type="caution">
    <text evidence="1">The sequence shown here is derived from an EMBL/GenBank/DDBJ whole genome shotgun (WGS) entry which is preliminary data.</text>
</comment>
<dbReference type="Proteomes" id="UP001060085">
    <property type="component" value="Linkage Group LG01"/>
</dbReference>
<gene>
    <name evidence="1" type="ORF">M9H77_04898</name>
</gene>
<keyword evidence="2" id="KW-1185">Reference proteome</keyword>
<evidence type="ECO:0000313" key="1">
    <source>
        <dbReference type="EMBL" id="KAI5683670.1"/>
    </source>
</evidence>
<organism evidence="1 2">
    <name type="scientific">Catharanthus roseus</name>
    <name type="common">Madagascar periwinkle</name>
    <name type="synonym">Vinca rosea</name>
    <dbReference type="NCBI Taxonomy" id="4058"/>
    <lineage>
        <taxon>Eukaryota</taxon>
        <taxon>Viridiplantae</taxon>
        <taxon>Streptophyta</taxon>
        <taxon>Embryophyta</taxon>
        <taxon>Tracheophyta</taxon>
        <taxon>Spermatophyta</taxon>
        <taxon>Magnoliopsida</taxon>
        <taxon>eudicotyledons</taxon>
        <taxon>Gunneridae</taxon>
        <taxon>Pentapetalae</taxon>
        <taxon>asterids</taxon>
        <taxon>lamiids</taxon>
        <taxon>Gentianales</taxon>
        <taxon>Apocynaceae</taxon>
        <taxon>Rauvolfioideae</taxon>
        <taxon>Vinceae</taxon>
        <taxon>Catharanthinae</taxon>
        <taxon>Catharanthus</taxon>
    </lineage>
</organism>
<evidence type="ECO:0000313" key="2">
    <source>
        <dbReference type="Proteomes" id="UP001060085"/>
    </source>
</evidence>
<name>A0ACC0CFJ9_CATRO</name>
<dbReference type="EMBL" id="CM044701">
    <property type="protein sequence ID" value="KAI5683670.1"/>
    <property type="molecule type" value="Genomic_DNA"/>
</dbReference>
<protein>
    <submittedName>
        <fullName evidence="1">Uncharacterized protein</fullName>
    </submittedName>
</protein>
<reference evidence="2" key="1">
    <citation type="journal article" date="2023" name="Nat. Plants">
        <title>Single-cell RNA sequencing provides a high-resolution roadmap for understanding the multicellular compartmentation of specialized metabolism.</title>
        <authorList>
            <person name="Sun S."/>
            <person name="Shen X."/>
            <person name="Li Y."/>
            <person name="Li Y."/>
            <person name="Wang S."/>
            <person name="Li R."/>
            <person name="Zhang H."/>
            <person name="Shen G."/>
            <person name="Guo B."/>
            <person name="Wei J."/>
            <person name="Xu J."/>
            <person name="St-Pierre B."/>
            <person name="Chen S."/>
            <person name="Sun C."/>
        </authorList>
    </citation>
    <scope>NUCLEOTIDE SEQUENCE [LARGE SCALE GENOMIC DNA]</scope>
</reference>
<accession>A0ACC0CFJ9</accession>
<proteinExistence type="predicted"/>